<evidence type="ECO:0000313" key="2">
    <source>
        <dbReference type="Proteomes" id="UP000019482"/>
    </source>
</evidence>
<dbReference type="AlphaFoldDB" id="W6N8D4"/>
<comment type="caution">
    <text evidence="1">The sequence shown here is derived from an EMBL/GenBank/DDBJ whole genome shotgun (WGS) entry which is preliminary data.</text>
</comment>
<dbReference type="RefSeq" id="WP_017894983.1">
    <property type="nucleotide sequence ID" value="NZ_CBXI010000044.1"/>
</dbReference>
<name>W6N8D4_CLOTY</name>
<sequence length="210" mass="24899">MSLNYSFYNNIPVFKCDSCGKCSNTIESISYTSIKNRGCCWYFPEYRLIDIKNIIDNNKFSFIHYLASLPNCLLRNYSIKINGTFLKNKYKDFKNSCFKKYSNFDSSLFFKLCPFSSKNGCSLNFLLRPHPCNLYLCREIINLCSEKYKPYCDERKDYFAYCNYFDECIKQDLIDNHVSLISNINKAIEVIKNCHIEKFNSRYLKPIIFN</sequence>
<dbReference type="Proteomes" id="UP000019482">
    <property type="component" value="Unassembled WGS sequence"/>
</dbReference>
<gene>
    <name evidence="1" type="ORF">CTDIVETGP_2901</name>
</gene>
<proteinExistence type="predicted"/>
<dbReference type="GeneID" id="29419733"/>
<evidence type="ECO:0000313" key="1">
    <source>
        <dbReference type="EMBL" id="CDL92831.1"/>
    </source>
</evidence>
<protein>
    <submittedName>
        <fullName evidence="1">Uncharacterized protein</fullName>
    </submittedName>
</protein>
<dbReference type="EMBL" id="CBXI010000044">
    <property type="protein sequence ID" value="CDL92831.1"/>
    <property type="molecule type" value="Genomic_DNA"/>
</dbReference>
<organism evidence="1 2">
    <name type="scientific">Clostridium tyrobutyricum DIVETGP</name>
    <dbReference type="NCBI Taxonomy" id="1408889"/>
    <lineage>
        <taxon>Bacteria</taxon>
        <taxon>Bacillati</taxon>
        <taxon>Bacillota</taxon>
        <taxon>Clostridia</taxon>
        <taxon>Eubacteriales</taxon>
        <taxon>Clostridiaceae</taxon>
        <taxon>Clostridium</taxon>
    </lineage>
</organism>
<reference evidence="1 2" key="1">
    <citation type="journal article" date="2015" name="Genome Announc.">
        <title>Draft Genome Sequence of Clostridium tyrobutyricum Strain DIVETGP, Isolated from Cow's Milk for Grana Padano Production.</title>
        <authorList>
            <person name="Soggiu A."/>
            <person name="Piras C."/>
            <person name="Gaiarsa S."/>
            <person name="Sassera D."/>
            <person name="Roncada P."/>
            <person name="Bendixen E."/>
            <person name="Brasca M."/>
            <person name="Bonizzi L."/>
        </authorList>
    </citation>
    <scope>NUCLEOTIDE SEQUENCE [LARGE SCALE GENOMIC DNA]</scope>
    <source>
        <strain evidence="1 2">DIVETGP</strain>
    </source>
</reference>
<accession>W6N8D4</accession>
<keyword evidence="2" id="KW-1185">Reference proteome</keyword>
<dbReference type="OrthoDB" id="2876964at2"/>